<evidence type="ECO:0000313" key="1">
    <source>
        <dbReference type="EMBL" id="KGN52861.1"/>
    </source>
</evidence>
<evidence type="ECO:0000313" key="2">
    <source>
        <dbReference type="Proteomes" id="UP000029981"/>
    </source>
</evidence>
<dbReference type="EMBL" id="CM002925">
    <property type="protein sequence ID" value="KGN52861.1"/>
    <property type="molecule type" value="Genomic_DNA"/>
</dbReference>
<organism evidence="1 2">
    <name type="scientific">Cucumis sativus</name>
    <name type="common">Cucumber</name>
    <dbReference type="NCBI Taxonomy" id="3659"/>
    <lineage>
        <taxon>Eukaryota</taxon>
        <taxon>Viridiplantae</taxon>
        <taxon>Streptophyta</taxon>
        <taxon>Embryophyta</taxon>
        <taxon>Tracheophyta</taxon>
        <taxon>Spermatophyta</taxon>
        <taxon>Magnoliopsida</taxon>
        <taxon>eudicotyledons</taxon>
        <taxon>Gunneridae</taxon>
        <taxon>Pentapetalae</taxon>
        <taxon>rosids</taxon>
        <taxon>fabids</taxon>
        <taxon>Cucurbitales</taxon>
        <taxon>Cucurbitaceae</taxon>
        <taxon>Benincaseae</taxon>
        <taxon>Cucumis</taxon>
    </lineage>
</organism>
<proteinExistence type="predicted"/>
<reference evidence="1 2" key="4">
    <citation type="journal article" date="2011" name="BMC Genomics">
        <title>RNA-Seq improves annotation of protein-coding genes in the cucumber genome.</title>
        <authorList>
            <person name="Li Z."/>
            <person name="Zhang Z."/>
            <person name="Yan P."/>
            <person name="Huang S."/>
            <person name="Fei Z."/>
            <person name="Lin K."/>
        </authorList>
    </citation>
    <scope>NUCLEOTIDE SEQUENCE [LARGE SCALE GENOMIC DNA]</scope>
    <source>
        <strain evidence="2">cv. 9930</strain>
    </source>
</reference>
<dbReference type="AlphaFoldDB" id="A0A0A0KYC9"/>
<reference evidence="1 2" key="2">
    <citation type="journal article" date="2009" name="PLoS ONE">
        <title>An integrated genetic and cytogenetic map of the cucumber genome.</title>
        <authorList>
            <person name="Ren Y."/>
            <person name="Zhang Z."/>
            <person name="Liu J."/>
            <person name="Staub J.E."/>
            <person name="Han Y."/>
            <person name="Cheng Z."/>
            <person name="Li X."/>
            <person name="Lu J."/>
            <person name="Miao H."/>
            <person name="Kang H."/>
            <person name="Xie B."/>
            <person name="Gu X."/>
            <person name="Wang X."/>
            <person name="Du Y."/>
            <person name="Jin W."/>
            <person name="Huang S."/>
        </authorList>
    </citation>
    <scope>NUCLEOTIDE SEQUENCE [LARGE SCALE GENOMIC DNA]</scope>
    <source>
        <strain evidence="2">cv. 9930</strain>
    </source>
</reference>
<name>A0A0A0KYC9_CUCSA</name>
<dbReference type="Gramene" id="KGN52861">
    <property type="protein sequence ID" value="KGN52861"/>
    <property type="gene ID" value="Csa_4G003740"/>
</dbReference>
<reference evidence="1 2" key="3">
    <citation type="journal article" date="2010" name="BMC Genomics">
        <title>Transcriptome sequencing and comparative analysis of cucumber flowers with different sex types.</title>
        <authorList>
            <person name="Guo S."/>
            <person name="Zheng Y."/>
            <person name="Joung J.G."/>
            <person name="Liu S."/>
            <person name="Zhang Z."/>
            <person name="Crasta O.R."/>
            <person name="Sobral B.W."/>
            <person name="Xu Y."/>
            <person name="Huang S."/>
            <person name="Fei Z."/>
        </authorList>
    </citation>
    <scope>NUCLEOTIDE SEQUENCE [LARGE SCALE GENOMIC DNA]</scope>
    <source>
        <strain evidence="2">cv. 9930</strain>
    </source>
</reference>
<keyword evidence="2" id="KW-1185">Reference proteome</keyword>
<protein>
    <submittedName>
        <fullName evidence="1">Uncharacterized protein</fullName>
    </submittedName>
</protein>
<sequence>MEVINGPIGSIQNEEARPNTFTWVAALDLSGSGLVKAKWPSEKFLKKRYSRRSLPTNYLLDPSSSLLHHLRRRWLLPADKASPTFLPTHASS</sequence>
<gene>
    <name evidence="1" type="ORF">Csa_4G003740</name>
</gene>
<accession>A0A0A0KYC9</accession>
<reference evidence="1 2" key="1">
    <citation type="journal article" date="2009" name="Nat. Genet.">
        <title>The genome of the cucumber, Cucumis sativus L.</title>
        <authorList>
            <person name="Huang S."/>
            <person name="Li R."/>
            <person name="Zhang Z."/>
            <person name="Li L."/>
            <person name="Gu X."/>
            <person name="Fan W."/>
            <person name="Lucas W.J."/>
            <person name="Wang X."/>
            <person name="Xie B."/>
            <person name="Ni P."/>
            <person name="Ren Y."/>
            <person name="Zhu H."/>
            <person name="Li J."/>
            <person name="Lin K."/>
            <person name="Jin W."/>
            <person name="Fei Z."/>
            <person name="Li G."/>
            <person name="Staub J."/>
            <person name="Kilian A."/>
            <person name="van der Vossen E.A."/>
            <person name="Wu Y."/>
            <person name="Guo J."/>
            <person name="He J."/>
            <person name="Jia Z."/>
            <person name="Ren Y."/>
            <person name="Tian G."/>
            <person name="Lu Y."/>
            <person name="Ruan J."/>
            <person name="Qian W."/>
            <person name="Wang M."/>
            <person name="Huang Q."/>
            <person name="Li B."/>
            <person name="Xuan Z."/>
            <person name="Cao J."/>
            <person name="Asan"/>
            <person name="Wu Z."/>
            <person name="Zhang J."/>
            <person name="Cai Q."/>
            <person name="Bai Y."/>
            <person name="Zhao B."/>
            <person name="Han Y."/>
            <person name="Li Y."/>
            <person name="Li X."/>
            <person name="Wang S."/>
            <person name="Shi Q."/>
            <person name="Liu S."/>
            <person name="Cho W.K."/>
            <person name="Kim J.Y."/>
            <person name="Xu Y."/>
            <person name="Heller-Uszynska K."/>
            <person name="Miao H."/>
            <person name="Cheng Z."/>
            <person name="Zhang S."/>
            <person name="Wu J."/>
            <person name="Yang Y."/>
            <person name="Kang H."/>
            <person name="Li M."/>
            <person name="Liang H."/>
            <person name="Ren X."/>
            <person name="Shi Z."/>
            <person name="Wen M."/>
            <person name="Jian M."/>
            <person name="Yang H."/>
            <person name="Zhang G."/>
            <person name="Yang Z."/>
            <person name="Chen R."/>
            <person name="Liu S."/>
            <person name="Li J."/>
            <person name="Ma L."/>
            <person name="Liu H."/>
            <person name="Zhou Y."/>
            <person name="Zhao J."/>
            <person name="Fang X."/>
            <person name="Li G."/>
            <person name="Fang L."/>
            <person name="Li Y."/>
            <person name="Liu D."/>
            <person name="Zheng H."/>
            <person name="Zhang Y."/>
            <person name="Qin N."/>
            <person name="Li Z."/>
            <person name="Yang G."/>
            <person name="Yang S."/>
            <person name="Bolund L."/>
            <person name="Kristiansen K."/>
            <person name="Zheng H."/>
            <person name="Li S."/>
            <person name="Zhang X."/>
            <person name="Yang H."/>
            <person name="Wang J."/>
            <person name="Sun R."/>
            <person name="Zhang B."/>
            <person name="Jiang S."/>
            <person name="Wang J."/>
            <person name="Du Y."/>
            <person name="Li S."/>
        </authorList>
    </citation>
    <scope>NUCLEOTIDE SEQUENCE [LARGE SCALE GENOMIC DNA]</scope>
    <source>
        <strain evidence="2">cv. 9930</strain>
    </source>
</reference>
<dbReference type="Proteomes" id="UP000029981">
    <property type="component" value="Chromosome 4"/>
</dbReference>